<dbReference type="SUPFAM" id="SSF49313">
    <property type="entry name" value="Cadherin-like"/>
    <property type="match status" value="1"/>
</dbReference>
<dbReference type="InterPro" id="IPR002126">
    <property type="entry name" value="Cadherin-like_dom"/>
</dbReference>
<keyword evidence="5" id="KW-0325">Glycoprotein</keyword>
<evidence type="ECO:0000256" key="4">
    <source>
        <dbReference type="ARBA" id="ARBA00022729"/>
    </source>
</evidence>
<dbReference type="GO" id="GO:0005509">
    <property type="term" value="F:calcium ion binding"/>
    <property type="evidence" value="ECO:0007669"/>
    <property type="project" value="InterPro"/>
</dbReference>
<sequence length="464" mass="51072">MLRKNYTVLHREKHCNAKIKDKLCFSALIVLFTLFSSCSKDDTKEQEVIVTVQTEDKTFTIDENPTENQLIGTVPGTTNQGSVTFSIMEQTPVGAFSIDAETGQLYVDKTSIYDFETNTSITGKVKVENGTISKESTIIITINDVDEDIFIGSIELRSQQEVDEFGPMNYREITGDLIIGYDEDSETPISDLSSLKTIEAIGGTFWVTKTTVLKSLEGLNNIVYAYKCVISSNTEMDDISALQGIMVNNFINVSNNPKITSLGVFSNIETLESGVRISGNNSLTSLQGFNNLISTGGGVGITHNENLNNVFDLNSLTTIGGRLDISDNFNLINLNGLSNLQTVQSDVWLMDNEHLFDINGLQNLTSFNGEMIINRCDNLQNVDGLIGLTSIERLQLYNCDSLQNLDGVANLTSVDAVTIVYNDSLNDFCGLTNLLNNSFSGSYSVYENLFNPTIEDMLNENCSN</sequence>
<gene>
    <name evidence="7" type="ORF">MACH07_27330</name>
</gene>
<evidence type="ECO:0000256" key="3">
    <source>
        <dbReference type="ARBA" id="ARBA00022525"/>
    </source>
</evidence>
<dbReference type="RefSeq" id="WP_338194820.1">
    <property type="nucleotide sequence ID" value="NZ_AP027268.1"/>
</dbReference>
<dbReference type="InterPro" id="IPR000494">
    <property type="entry name" value="Rcpt_L-dom"/>
</dbReference>
<dbReference type="EMBL" id="AP027268">
    <property type="protein sequence ID" value="BDW93901.1"/>
    <property type="molecule type" value="Genomic_DNA"/>
</dbReference>
<keyword evidence="3" id="KW-0964">Secreted</keyword>
<dbReference type="PROSITE" id="PS50268">
    <property type="entry name" value="CADHERIN_2"/>
    <property type="match status" value="1"/>
</dbReference>
<dbReference type="PANTHER" id="PTHR31018:SF3">
    <property type="entry name" value="RECEPTOR PROTEIN-TYROSINE KINASE"/>
    <property type="match status" value="1"/>
</dbReference>
<dbReference type="Gene3D" id="3.80.20.20">
    <property type="entry name" value="Receptor L-domain"/>
    <property type="match status" value="2"/>
</dbReference>
<dbReference type="GO" id="GO:0007156">
    <property type="term" value="P:homophilic cell adhesion via plasma membrane adhesion molecules"/>
    <property type="evidence" value="ECO:0007669"/>
    <property type="project" value="InterPro"/>
</dbReference>
<keyword evidence="4" id="KW-0732">Signal</keyword>
<evidence type="ECO:0000313" key="7">
    <source>
        <dbReference type="EMBL" id="BDW93901.1"/>
    </source>
</evidence>
<evidence type="ECO:0000259" key="6">
    <source>
        <dbReference type="PROSITE" id="PS50268"/>
    </source>
</evidence>
<dbReference type="GO" id="GO:0016020">
    <property type="term" value="C:membrane"/>
    <property type="evidence" value="ECO:0007669"/>
    <property type="project" value="InterPro"/>
</dbReference>
<dbReference type="InterPro" id="IPR051648">
    <property type="entry name" value="CWI-Assembly_Regulator"/>
</dbReference>
<name>A0AA48I1A1_9FLAO</name>
<dbReference type="GO" id="GO:0030313">
    <property type="term" value="C:cell envelope"/>
    <property type="evidence" value="ECO:0007669"/>
    <property type="project" value="UniProtKB-SubCell"/>
</dbReference>
<comment type="subcellular location">
    <subcellularLocation>
        <location evidence="1">Secreted</location>
        <location evidence="1">Cell wall</location>
    </subcellularLocation>
</comment>
<dbReference type="Gene3D" id="2.60.40.60">
    <property type="entry name" value="Cadherins"/>
    <property type="match status" value="1"/>
</dbReference>
<evidence type="ECO:0000256" key="5">
    <source>
        <dbReference type="ARBA" id="ARBA00023180"/>
    </source>
</evidence>
<dbReference type="InterPro" id="IPR036941">
    <property type="entry name" value="Rcpt_L-dom_sf"/>
</dbReference>
<keyword evidence="8" id="KW-1185">Reference proteome</keyword>
<dbReference type="AlphaFoldDB" id="A0AA48I1A1"/>
<dbReference type="CDD" id="cd11304">
    <property type="entry name" value="Cadherin_repeat"/>
    <property type="match status" value="1"/>
</dbReference>
<reference evidence="7 8" key="1">
    <citation type="submission" date="2023-01" db="EMBL/GenBank/DDBJ databases">
        <title>Complete genome sequence of Muricauda aquimarina strain IFOP_LL357.</title>
        <authorList>
            <person name="Gajardo G."/>
            <person name="Ueki S."/>
            <person name="Maruyama F."/>
        </authorList>
    </citation>
    <scope>NUCLEOTIDE SEQUENCE [LARGE SCALE GENOMIC DNA]</scope>
    <source>
        <strain evidence="7 8">IFOP_LL357</strain>
    </source>
</reference>
<keyword evidence="2" id="KW-0134">Cell wall</keyword>
<proteinExistence type="predicted"/>
<evidence type="ECO:0000256" key="1">
    <source>
        <dbReference type="ARBA" id="ARBA00004191"/>
    </source>
</evidence>
<evidence type="ECO:0000313" key="8">
    <source>
        <dbReference type="Proteomes" id="UP001330184"/>
    </source>
</evidence>
<accession>A0AA48I1A1</accession>
<evidence type="ECO:0000256" key="2">
    <source>
        <dbReference type="ARBA" id="ARBA00022512"/>
    </source>
</evidence>
<dbReference type="PANTHER" id="PTHR31018">
    <property type="entry name" value="SPORULATION-SPECIFIC PROTEIN-RELATED"/>
    <property type="match status" value="1"/>
</dbReference>
<dbReference type="Pfam" id="PF01030">
    <property type="entry name" value="Recep_L_domain"/>
    <property type="match status" value="1"/>
</dbReference>
<organism evidence="7 8">
    <name type="scientific">Flagellimonas marinaquae</name>
    <dbReference type="NCBI Taxonomy" id="254955"/>
    <lineage>
        <taxon>Bacteria</taxon>
        <taxon>Pseudomonadati</taxon>
        <taxon>Bacteroidota</taxon>
        <taxon>Flavobacteriia</taxon>
        <taxon>Flavobacteriales</taxon>
        <taxon>Flavobacteriaceae</taxon>
        <taxon>Flagellimonas</taxon>
    </lineage>
</organism>
<dbReference type="Proteomes" id="UP001330184">
    <property type="component" value="Chromosome"/>
</dbReference>
<protein>
    <recommendedName>
        <fullName evidence="6">Cadherin domain-containing protein</fullName>
    </recommendedName>
</protein>
<dbReference type="InterPro" id="IPR015919">
    <property type="entry name" value="Cadherin-like_sf"/>
</dbReference>
<dbReference type="SUPFAM" id="SSF52058">
    <property type="entry name" value="L domain-like"/>
    <property type="match status" value="2"/>
</dbReference>
<feature type="domain" description="Cadherin" evidence="6">
    <location>
        <begin position="53"/>
        <end position="169"/>
    </location>
</feature>